<name>A0A7J6G9Z6_CANSA</name>
<dbReference type="PANTHER" id="PTHR31500">
    <property type="entry name" value="AT-HOOK MOTIF NUCLEAR-LOCALIZED PROTEIN 9"/>
    <property type="match status" value="1"/>
</dbReference>
<keyword evidence="1" id="KW-0238">DNA-binding</keyword>
<keyword evidence="1" id="KW-0804">Transcription</keyword>
<organism evidence="2 3">
    <name type="scientific">Cannabis sativa</name>
    <name type="common">Hemp</name>
    <name type="synonym">Marijuana</name>
    <dbReference type="NCBI Taxonomy" id="3483"/>
    <lineage>
        <taxon>Eukaryota</taxon>
        <taxon>Viridiplantae</taxon>
        <taxon>Streptophyta</taxon>
        <taxon>Embryophyta</taxon>
        <taxon>Tracheophyta</taxon>
        <taxon>Spermatophyta</taxon>
        <taxon>Magnoliopsida</taxon>
        <taxon>eudicotyledons</taxon>
        <taxon>Gunneridae</taxon>
        <taxon>Pentapetalae</taxon>
        <taxon>rosids</taxon>
        <taxon>fabids</taxon>
        <taxon>Rosales</taxon>
        <taxon>Cannabaceae</taxon>
        <taxon>Cannabis</taxon>
    </lineage>
</organism>
<reference evidence="2 3" key="1">
    <citation type="journal article" date="2020" name="bioRxiv">
        <title>Sequence and annotation of 42 cannabis genomes reveals extensive copy number variation in cannabinoid synthesis and pathogen resistance genes.</title>
        <authorList>
            <person name="Mckernan K.J."/>
            <person name="Helbert Y."/>
            <person name="Kane L.T."/>
            <person name="Ebling H."/>
            <person name="Zhang L."/>
            <person name="Liu B."/>
            <person name="Eaton Z."/>
            <person name="Mclaughlin S."/>
            <person name="Kingan S."/>
            <person name="Baybayan P."/>
            <person name="Concepcion G."/>
            <person name="Jordan M."/>
            <person name="Riva A."/>
            <person name="Barbazuk W."/>
            <person name="Harkins T."/>
        </authorList>
    </citation>
    <scope>NUCLEOTIDE SEQUENCE [LARGE SCALE GENOMIC DNA]</scope>
    <source>
        <strain evidence="3">cv. Jamaican Lion 4</strain>
        <tissue evidence="2">Leaf</tissue>
    </source>
</reference>
<evidence type="ECO:0000256" key="1">
    <source>
        <dbReference type="RuleBase" id="RU367031"/>
    </source>
</evidence>
<sequence length="136" mass="14873">MDTPPNNNGTSSSNNSYHKITVTEDVVSIMKDFAMNYEPNSLLTVLSAKGSAFLVDIINCGDYNQINRYEGVFRIMSVSWTVELDSNHSAENYGMATSLKVLLNNLDTGKAFGGIAEQLIAATPIKISVGSFKRRD</sequence>
<proteinExistence type="predicted"/>
<keyword evidence="1" id="KW-0539">Nucleus</keyword>
<dbReference type="GO" id="GO:0003680">
    <property type="term" value="F:minor groove of adenine-thymine-rich DNA binding"/>
    <property type="evidence" value="ECO:0007669"/>
    <property type="project" value="UniProtKB-UniRule"/>
</dbReference>
<dbReference type="EMBL" id="JAATIP010000068">
    <property type="protein sequence ID" value="KAF4379697.1"/>
    <property type="molecule type" value="Genomic_DNA"/>
</dbReference>
<dbReference type="PANTHER" id="PTHR31500:SF56">
    <property type="entry name" value="AT-HOOK MOTIF NUCLEAR-LOCALIZED PROTEIN"/>
    <property type="match status" value="1"/>
</dbReference>
<comment type="caution">
    <text evidence="2">The sequence shown here is derived from an EMBL/GenBank/DDBJ whole genome shotgun (WGS) entry which is preliminary data.</text>
</comment>
<comment type="function">
    <text evidence="1">Transcription factor that specifically binds AT-rich DNA sequences related to the nuclear matrix attachment regions (MARs).</text>
</comment>
<comment type="subcellular location">
    <subcellularLocation>
        <location evidence="1">Nucleus</location>
    </subcellularLocation>
</comment>
<evidence type="ECO:0000313" key="2">
    <source>
        <dbReference type="EMBL" id="KAF4379697.1"/>
    </source>
</evidence>
<evidence type="ECO:0000313" key="3">
    <source>
        <dbReference type="Proteomes" id="UP000525078"/>
    </source>
</evidence>
<dbReference type="InterPro" id="IPR039605">
    <property type="entry name" value="AHL"/>
</dbReference>
<comment type="domain">
    <text evidence="1">The PPC domain mediates interactions between AHL proteins.</text>
</comment>
<dbReference type="GO" id="GO:0005634">
    <property type="term" value="C:nucleus"/>
    <property type="evidence" value="ECO:0007669"/>
    <property type="project" value="UniProtKB-SubCell"/>
</dbReference>
<protein>
    <recommendedName>
        <fullName evidence="1">AT-hook motif nuclear-localized protein</fullName>
    </recommendedName>
</protein>
<dbReference type="AlphaFoldDB" id="A0A7J6G9Z6"/>
<keyword evidence="1" id="KW-0805">Transcription regulation</keyword>
<dbReference type="Proteomes" id="UP000525078">
    <property type="component" value="Unassembled WGS sequence"/>
</dbReference>
<gene>
    <name evidence="2" type="ORF">F8388_023714</name>
</gene>
<accession>A0A7J6G9Z6</accession>